<name>V6TXG4_GIAIN</name>
<dbReference type="VEuPathDB" id="GiardiaDB:GL50803_0033232"/>
<dbReference type="EMBL" id="AHHH01000054">
    <property type="protein sequence ID" value="ESU43284.1"/>
    <property type="molecule type" value="Genomic_DNA"/>
</dbReference>
<evidence type="ECO:0000313" key="2">
    <source>
        <dbReference type="Proteomes" id="UP000018040"/>
    </source>
</evidence>
<dbReference type="Gene3D" id="1.10.10.60">
    <property type="entry name" value="Homeodomain-like"/>
    <property type="match status" value="1"/>
</dbReference>
<dbReference type="VEuPathDB" id="GiardiaDB:QR46_4938"/>
<organism evidence="1 2">
    <name type="scientific">Giardia intestinalis</name>
    <name type="common">Giardia lamblia</name>
    <dbReference type="NCBI Taxonomy" id="5741"/>
    <lineage>
        <taxon>Eukaryota</taxon>
        <taxon>Metamonada</taxon>
        <taxon>Diplomonadida</taxon>
        <taxon>Hexamitidae</taxon>
        <taxon>Giardiinae</taxon>
        <taxon>Giardia</taxon>
    </lineage>
</organism>
<accession>V6TXG4</accession>
<feature type="non-terminal residue" evidence="1">
    <location>
        <position position="1"/>
    </location>
</feature>
<gene>
    <name evidence="1" type="ORF">GSB_151891</name>
</gene>
<sequence>VQGTTITDPSECSLTSAPGHAYDHALRQVGPCSARPCPCSLPVIFCQPVPKMSSPFACDHDLGSHVPGLGGWPTELPEWPSDGDGCVRGADAAMHTSCPLGGCTGGPVDRLLEASMDPLDYVFSASPPEPGLLLHGGTPWESHQDLGGCASASFGAVARTFNYTPQEAYRILEETALRRTPPTPPALPCEPQQRFRWTAEFTEAILCAYKYLGPGGAKPKPVLALVREALPDLRVTRQQVESRLQKVRLSLRRAYGLSPTGSLGSCHVPRDIDGERYRALKGLWDRNRAGCGHLGPEAH</sequence>
<dbReference type="SUPFAM" id="SSF46689">
    <property type="entry name" value="Homeodomain-like"/>
    <property type="match status" value="1"/>
</dbReference>
<dbReference type="VEuPathDB" id="GiardiaDB:GL50581_566"/>
<dbReference type="Proteomes" id="UP000018040">
    <property type="component" value="Unassembled WGS sequence"/>
</dbReference>
<dbReference type="InterPro" id="IPR009057">
    <property type="entry name" value="Homeodomain-like_sf"/>
</dbReference>
<dbReference type="OrthoDB" id="10254124at2759"/>
<comment type="caution">
    <text evidence="1">The sequence shown here is derived from an EMBL/GenBank/DDBJ whole genome shotgun (WGS) entry which is preliminary data.</text>
</comment>
<proteinExistence type="predicted"/>
<reference evidence="1 2" key="2">
    <citation type="journal article" date="2013" name="Genome Biol. Evol.">
        <title>Genome sequencing of Giardia lamblia genotypes A2 and B isolates (DH and GS) and comparative analysis with the genomes of genotypes A1 and E (WB and Pig).</title>
        <authorList>
            <person name="Adam R.D."/>
            <person name="Dahlstrom E.W."/>
            <person name="Martens C.A."/>
            <person name="Bruno D.P."/>
            <person name="Barbian K.D."/>
            <person name="Ricklefs S.M."/>
            <person name="Hernandez M.M."/>
            <person name="Narla N.P."/>
            <person name="Patel R.B."/>
            <person name="Porcella S.F."/>
            <person name="Nash T.E."/>
        </authorList>
    </citation>
    <scope>NUCLEOTIDE SEQUENCE [LARGE SCALE GENOMIC DNA]</scope>
    <source>
        <strain evidence="1 2">GS</strain>
    </source>
</reference>
<dbReference type="VEuPathDB" id="GiardiaDB:DHA2_152378"/>
<protein>
    <submittedName>
        <fullName evidence="1">GARP family protein</fullName>
    </submittedName>
</protein>
<dbReference type="AlphaFoldDB" id="V6TXG4"/>
<evidence type="ECO:0000313" key="1">
    <source>
        <dbReference type="EMBL" id="ESU43284.1"/>
    </source>
</evidence>
<reference evidence="2" key="1">
    <citation type="submission" date="2012-02" db="EMBL/GenBank/DDBJ databases">
        <title>Genome sequencing of Giardia lamblia Genotypes A2 and B isolates (DH and GS) and comparative analysis with the genomes of Genotypes A1 and E (WB and Pig).</title>
        <authorList>
            <person name="Adam R."/>
            <person name="Dahlstrom E."/>
            <person name="Martens C."/>
            <person name="Bruno D."/>
            <person name="Barbian K."/>
            <person name="Porcella S.F."/>
            <person name="Nash T."/>
        </authorList>
    </citation>
    <scope>NUCLEOTIDE SEQUENCE</scope>
    <source>
        <strain evidence="2">GS</strain>
    </source>
</reference>